<dbReference type="AlphaFoldDB" id="A0AAX0UGU3"/>
<gene>
    <name evidence="1" type="ORF">CWD88_00110</name>
</gene>
<sequence length="179" mass="20184">MDRRRERRDVGGGFAHAPPECKERKVFPKESTIRALIERWNRHYSTVLGIKSATERSERIAHDLYLVRNAGFGGVSPPPNLPGNLVDKDDEIMACVEHYFLTRDWVANGKYPAWEARTLSGIYHLGKRIGVAPRHNKAKPVTPASPLQRALQLEGIKDGTIDRKLAGIQSPLVRKPPKY</sequence>
<evidence type="ECO:0000313" key="1">
    <source>
        <dbReference type="EMBL" id="PJO67746.1"/>
    </source>
</evidence>
<dbReference type="EMBL" id="PHRB01000001">
    <property type="protein sequence ID" value="PJO67746.1"/>
    <property type="molecule type" value="Genomic_DNA"/>
</dbReference>
<evidence type="ECO:0000313" key="2">
    <source>
        <dbReference type="Proteomes" id="UP000231878"/>
    </source>
</evidence>
<accession>A0AAX0UGU3</accession>
<proteinExistence type="predicted"/>
<dbReference type="Proteomes" id="UP000231878">
    <property type="component" value="Unassembled WGS sequence"/>
</dbReference>
<name>A0AAX0UGU3_BURPE</name>
<comment type="caution">
    <text evidence="1">The sequence shown here is derived from an EMBL/GenBank/DDBJ whole genome shotgun (WGS) entry which is preliminary data.</text>
</comment>
<organism evidence="1 2">
    <name type="scientific">Burkholderia pseudomallei</name>
    <name type="common">Pseudomonas pseudomallei</name>
    <dbReference type="NCBI Taxonomy" id="28450"/>
    <lineage>
        <taxon>Bacteria</taxon>
        <taxon>Pseudomonadati</taxon>
        <taxon>Pseudomonadota</taxon>
        <taxon>Betaproteobacteria</taxon>
        <taxon>Burkholderiales</taxon>
        <taxon>Burkholderiaceae</taxon>
        <taxon>Burkholderia</taxon>
        <taxon>pseudomallei group</taxon>
    </lineage>
</organism>
<reference evidence="1 2" key="1">
    <citation type="submission" date="2017-11" db="EMBL/GenBank/DDBJ databases">
        <title>Molecular characterization of Burkholderia pseudomallei and closely related isolates from Vietnam.</title>
        <authorList>
            <person name="Ustinov D.V."/>
            <person name="Antonov A.S."/>
            <person name="Avdusheva E.F."/>
            <person name="Shpak I.M."/>
            <person name="Zakharova I.B."/>
            <person name="Thi L.A."/>
            <person name="Teteryatnikova N."/>
            <person name="Lopasteyskaya Y.A."/>
            <person name="Kuzyutina J.A."/>
            <person name="Ngo T.N."/>
            <person name="Victorov D.V."/>
        </authorList>
    </citation>
    <scope>NUCLEOTIDE SEQUENCE [LARGE SCALE GENOMIC DNA]</scope>
    <source>
        <strain evidence="1 2">V1512</strain>
    </source>
</reference>
<protein>
    <submittedName>
        <fullName evidence="1">Uncharacterized protein</fullName>
    </submittedName>
</protein>